<proteinExistence type="predicted"/>
<dbReference type="EMBL" id="MN740002">
    <property type="protein sequence ID" value="QHT82485.1"/>
    <property type="molecule type" value="Genomic_DNA"/>
</dbReference>
<organism evidence="3">
    <name type="scientific">viral metagenome</name>
    <dbReference type="NCBI Taxonomy" id="1070528"/>
    <lineage>
        <taxon>unclassified sequences</taxon>
        <taxon>metagenomes</taxon>
        <taxon>organismal metagenomes</taxon>
    </lineage>
</organism>
<keyword evidence="2" id="KW-0812">Transmembrane</keyword>
<reference evidence="3" key="1">
    <citation type="journal article" date="2020" name="Nature">
        <title>Giant virus diversity and host interactions through global metagenomics.</title>
        <authorList>
            <person name="Schulz F."/>
            <person name="Roux S."/>
            <person name="Paez-Espino D."/>
            <person name="Jungbluth S."/>
            <person name="Walsh D.A."/>
            <person name="Denef V.J."/>
            <person name="McMahon K.D."/>
            <person name="Konstantinidis K.T."/>
            <person name="Eloe-Fadrosh E.A."/>
            <person name="Kyrpides N.C."/>
            <person name="Woyke T."/>
        </authorList>
    </citation>
    <scope>NUCLEOTIDE SEQUENCE</scope>
    <source>
        <strain evidence="3">GVMAG-M-3300023184-165</strain>
    </source>
</reference>
<accession>A0A6C0HQU5</accession>
<feature type="transmembrane region" description="Helical" evidence="2">
    <location>
        <begin position="53"/>
        <end position="85"/>
    </location>
</feature>
<protein>
    <submittedName>
        <fullName evidence="3">Uncharacterized protein</fullName>
    </submittedName>
</protein>
<dbReference type="AlphaFoldDB" id="A0A6C0HQU5"/>
<name>A0A6C0HQU5_9ZZZZ</name>
<keyword evidence="2" id="KW-0472">Membrane</keyword>
<feature type="compositionally biased region" description="Polar residues" evidence="1">
    <location>
        <begin position="160"/>
        <end position="216"/>
    </location>
</feature>
<sequence>MNIFNKVNKLIPKQLYSTSRHNVLALVFVLLVILVVQYPAIFSKSANTSFGKAIILLIIILLTNYNTLVGLAATIVAVVFYVYLFDTGYEGLENMDAPSDKPQENTPKPDAASTIAINGVSSTPSAVATSSNSLIEASAPPAIAAPAVPIPTATPVANPQEVSQSEKMYSGQIPMTPQDSNTIPYTPMQNPDVQPSESTGNAKSTSDATTLKPTAV</sequence>
<evidence type="ECO:0000256" key="2">
    <source>
        <dbReference type="SAM" id="Phobius"/>
    </source>
</evidence>
<evidence type="ECO:0000256" key="1">
    <source>
        <dbReference type="SAM" id="MobiDB-lite"/>
    </source>
</evidence>
<keyword evidence="2" id="KW-1133">Transmembrane helix</keyword>
<evidence type="ECO:0000313" key="3">
    <source>
        <dbReference type="EMBL" id="QHT82485.1"/>
    </source>
</evidence>
<feature type="region of interest" description="Disordered" evidence="1">
    <location>
        <begin position="155"/>
        <end position="216"/>
    </location>
</feature>
<feature type="transmembrane region" description="Helical" evidence="2">
    <location>
        <begin position="21"/>
        <end position="41"/>
    </location>
</feature>